<sequence length="58" mass="6677">MLSFHLPLSLGIWLALHNQAIRFVPQLQTPSADALLQSRHRLLRFLANRLLRCLVITC</sequence>
<dbReference type="EMBL" id="AYSL01001075">
    <property type="protein sequence ID" value="KTF06570.1"/>
    <property type="molecule type" value="Genomic_DNA"/>
</dbReference>
<dbReference type="AlphaFoldDB" id="A0A1B6NSV9"/>
<reference evidence="1" key="1">
    <citation type="submission" date="2013-11" db="EMBL/GenBank/DDBJ databases">
        <title>Microbial diversity, functional groups and degradation webs in Northern and Southern Mediterranean and Red Sea marine crude oil polluted sites.</title>
        <authorList>
            <person name="Daffonchio D."/>
            <person name="Mapelli F."/>
            <person name="Ferrer M."/>
            <person name="Richter M."/>
            <person name="Cherif A."/>
            <person name="Malkawi H.I."/>
            <person name="Yakimov M.M."/>
            <person name="Abdel-Fattah Y.R."/>
            <person name="Blaghen M."/>
            <person name="Golyshin P.N."/>
            <person name="Kalogerakis N."/>
            <person name="Boon N."/>
            <person name="Magagnini M."/>
            <person name="Fava F."/>
        </authorList>
    </citation>
    <scope>NUCLEOTIDE SEQUENCE</scope>
</reference>
<name>A0A1B6NSV9_9ZZZZ</name>
<organism evidence="1">
    <name type="scientific">marine sediment metagenome</name>
    <dbReference type="NCBI Taxonomy" id="412755"/>
    <lineage>
        <taxon>unclassified sequences</taxon>
        <taxon>metagenomes</taxon>
        <taxon>ecological metagenomes</taxon>
    </lineage>
</organism>
<protein>
    <submittedName>
        <fullName evidence="1">Uncharacterized protein</fullName>
    </submittedName>
</protein>
<accession>A0A1B6NSV9</accession>
<evidence type="ECO:0000313" key="1">
    <source>
        <dbReference type="EMBL" id="KTF06570.1"/>
    </source>
</evidence>
<gene>
    <name evidence="1" type="ORF">MGSAQ_001936</name>
</gene>
<comment type="caution">
    <text evidence="1">The sequence shown here is derived from an EMBL/GenBank/DDBJ whole genome shotgun (WGS) entry which is preliminary data.</text>
</comment>
<proteinExistence type="predicted"/>